<keyword evidence="1" id="KW-1133">Transmembrane helix</keyword>
<evidence type="ECO:0000313" key="2">
    <source>
        <dbReference type="EMBL" id="MFC2969732.1"/>
    </source>
</evidence>
<name>A0ABV7ALV0_9RHOB</name>
<keyword evidence="1" id="KW-0812">Transmembrane</keyword>
<evidence type="ECO:0000313" key="3">
    <source>
        <dbReference type="Proteomes" id="UP001595443"/>
    </source>
</evidence>
<dbReference type="Proteomes" id="UP001595443">
    <property type="component" value="Unassembled WGS sequence"/>
</dbReference>
<proteinExistence type="predicted"/>
<feature type="transmembrane region" description="Helical" evidence="1">
    <location>
        <begin position="6"/>
        <end position="23"/>
    </location>
</feature>
<gene>
    <name evidence="2" type="ORF">ACFOES_16655</name>
</gene>
<keyword evidence="3" id="KW-1185">Reference proteome</keyword>
<evidence type="ECO:0000256" key="1">
    <source>
        <dbReference type="SAM" id="Phobius"/>
    </source>
</evidence>
<dbReference type="RefSeq" id="WP_377834495.1">
    <property type="nucleotide sequence ID" value="NZ_JBHRSK010000015.1"/>
</dbReference>
<reference evidence="3" key="1">
    <citation type="journal article" date="2019" name="Int. J. Syst. Evol. Microbiol.">
        <title>The Global Catalogue of Microorganisms (GCM) 10K type strain sequencing project: providing services to taxonomists for standard genome sequencing and annotation.</title>
        <authorList>
            <consortium name="The Broad Institute Genomics Platform"/>
            <consortium name="The Broad Institute Genome Sequencing Center for Infectious Disease"/>
            <person name="Wu L."/>
            <person name="Ma J."/>
        </authorList>
    </citation>
    <scope>NUCLEOTIDE SEQUENCE [LARGE SCALE GENOMIC DNA]</scope>
    <source>
        <strain evidence="3">KCTC 62192</strain>
    </source>
</reference>
<dbReference type="EMBL" id="JBHRSK010000015">
    <property type="protein sequence ID" value="MFC2969732.1"/>
    <property type="molecule type" value="Genomic_DNA"/>
</dbReference>
<sequence>MPLGILLILVAGGITGIVLLLHLTGHSRPFEIDGEATARREWLRHNPGDEIREAHVAPGGRAALIVTTQGAGLLWSFGADTTAHDLRRARVRQVRRGLRVIFGDFAAPSVTLRLPPEARAHWAARIEGAAS</sequence>
<protein>
    <submittedName>
        <fullName evidence="2">Uncharacterized protein</fullName>
    </submittedName>
</protein>
<accession>A0ABV7ALV0</accession>
<comment type="caution">
    <text evidence="2">The sequence shown here is derived from an EMBL/GenBank/DDBJ whole genome shotgun (WGS) entry which is preliminary data.</text>
</comment>
<organism evidence="2 3">
    <name type="scientific">Acidimangrovimonas pyrenivorans</name>
    <dbReference type="NCBI Taxonomy" id="2030798"/>
    <lineage>
        <taxon>Bacteria</taxon>
        <taxon>Pseudomonadati</taxon>
        <taxon>Pseudomonadota</taxon>
        <taxon>Alphaproteobacteria</taxon>
        <taxon>Rhodobacterales</taxon>
        <taxon>Paracoccaceae</taxon>
        <taxon>Acidimangrovimonas</taxon>
    </lineage>
</organism>
<keyword evidence="1" id="KW-0472">Membrane</keyword>